<comment type="caution">
    <text evidence="3">The sequence shown here is derived from an EMBL/GenBank/DDBJ whole genome shotgun (WGS) entry which is preliminary data.</text>
</comment>
<dbReference type="EMBL" id="LCZI01001017">
    <property type="protein sequence ID" value="KKZ62899.1"/>
    <property type="molecule type" value="Genomic_DNA"/>
</dbReference>
<feature type="chain" id="PRO_5002546122" evidence="2">
    <location>
        <begin position="20"/>
        <end position="175"/>
    </location>
</feature>
<evidence type="ECO:0000256" key="1">
    <source>
        <dbReference type="SAM" id="MobiDB-lite"/>
    </source>
</evidence>
<proteinExistence type="predicted"/>
<dbReference type="VEuPathDB" id="FungiDB:EMCG_02744"/>
<dbReference type="AlphaFoldDB" id="A0A0G2J148"/>
<keyword evidence="2" id="KW-0732">Signal</keyword>
<dbReference type="OrthoDB" id="3660917at2759"/>
<evidence type="ECO:0000256" key="2">
    <source>
        <dbReference type="SAM" id="SignalP"/>
    </source>
</evidence>
<feature type="region of interest" description="Disordered" evidence="1">
    <location>
        <begin position="123"/>
        <end position="142"/>
    </location>
</feature>
<evidence type="ECO:0000313" key="3">
    <source>
        <dbReference type="EMBL" id="KKZ62899.1"/>
    </source>
</evidence>
<feature type="signal peptide" evidence="2">
    <location>
        <begin position="1"/>
        <end position="19"/>
    </location>
</feature>
<sequence>MKLLLSIALGLGAIMSAMSLATPNTANQDIAEVIQSLKMVSAGTLHLGDDAILRSLDEAGKVIDYARIDNTQLKTVISWYSPEKQKHLQEVWTGVDSSLVERDQIWHPPEHILPSSLSLKLTSAGASKSPKKKDSRGMSRPECVGSPCYRHRDCKARGCNVCLVPGYHSQGECIH</sequence>
<dbReference type="Proteomes" id="UP000034164">
    <property type="component" value="Unassembled WGS sequence"/>
</dbReference>
<name>A0A0G2J148_9EURO</name>
<accession>A0A0G2J148</accession>
<organism evidence="3 4">
    <name type="scientific">[Emmonsia] crescens</name>
    <dbReference type="NCBI Taxonomy" id="73230"/>
    <lineage>
        <taxon>Eukaryota</taxon>
        <taxon>Fungi</taxon>
        <taxon>Dikarya</taxon>
        <taxon>Ascomycota</taxon>
        <taxon>Pezizomycotina</taxon>
        <taxon>Eurotiomycetes</taxon>
        <taxon>Eurotiomycetidae</taxon>
        <taxon>Onygenales</taxon>
        <taxon>Ajellomycetaceae</taxon>
        <taxon>Emergomyces</taxon>
    </lineage>
</organism>
<reference evidence="4" key="1">
    <citation type="journal article" date="2015" name="PLoS Genet.">
        <title>The dynamic genome and transcriptome of the human fungal pathogen Blastomyces and close relative Emmonsia.</title>
        <authorList>
            <person name="Munoz J.F."/>
            <person name="Gauthier G.M."/>
            <person name="Desjardins C.A."/>
            <person name="Gallo J.E."/>
            <person name="Holder J."/>
            <person name="Sullivan T.D."/>
            <person name="Marty A.J."/>
            <person name="Carmen J.C."/>
            <person name="Chen Z."/>
            <person name="Ding L."/>
            <person name="Gujja S."/>
            <person name="Magrini V."/>
            <person name="Misas E."/>
            <person name="Mitreva M."/>
            <person name="Priest M."/>
            <person name="Saif S."/>
            <person name="Whiston E.A."/>
            <person name="Young S."/>
            <person name="Zeng Q."/>
            <person name="Goldman W.E."/>
            <person name="Mardis E.R."/>
            <person name="Taylor J.W."/>
            <person name="McEwen J.G."/>
            <person name="Clay O.K."/>
            <person name="Klein B.S."/>
            <person name="Cuomo C.A."/>
        </authorList>
    </citation>
    <scope>NUCLEOTIDE SEQUENCE [LARGE SCALE GENOMIC DNA]</scope>
    <source>
        <strain evidence="4">UAMH 3008</strain>
    </source>
</reference>
<protein>
    <submittedName>
        <fullName evidence="3">Uncharacterized protein</fullName>
    </submittedName>
</protein>
<evidence type="ECO:0000313" key="4">
    <source>
        <dbReference type="Proteomes" id="UP000034164"/>
    </source>
</evidence>
<gene>
    <name evidence="3" type="ORF">EMCG_02744</name>
</gene>